<evidence type="ECO:0000313" key="3">
    <source>
        <dbReference type="Proteomes" id="UP001195483"/>
    </source>
</evidence>
<reference evidence="2" key="3">
    <citation type="submission" date="2023-05" db="EMBL/GenBank/DDBJ databases">
        <authorList>
            <person name="Smith C.H."/>
        </authorList>
    </citation>
    <scope>NUCLEOTIDE SEQUENCE</scope>
    <source>
        <strain evidence="2">CHS0354</strain>
        <tissue evidence="2">Mantle</tissue>
    </source>
</reference>
<sequence length="239" mass="27393">MDAKMDRCIHKEITTIFFKTMSFSNTFFPRNLEKKTILAECGKLKFLLRDCFTSVNHLIGRIEENIPGQKLERIYVQTSARLGDNCIIIIERINQIKKLLEEKEFDVEKPMDTNMFKELKVLSTHFEAIIKTSTIKIKVIAMFGFAIGFVLLTILSMTGHGLEGFGMIGTIVIVTIIEAVLGVGINIVYSVIYGTLEMMNLDLALQDYEWAVEDFKPIVSTFCRNIYKVTEMIQVRKKK</sequence>
<organism evidence="2 3">
    <name type="scientific">Potamilus streckersoni</name>
    <dbReference type="NCBI Taxonomy" id="2493646"/>
    <lineage>
        <taxon>Eukaryota</taxon>
        <taxon>Metazoa</taxon>
        <taxon>Spiralia</taxon>
        <taxon>Lophotrochozoa</taxon>
        <taxon>Mollusca</taxon>
        <taxon>Bivalvia</taxon>
        <taxon>Autobranchia</taxon>
        <taxon>Heteroconchia</taxon>
        <taxon>Palaeoheterodonta</taxon>
        <taxon>Unionida</taxon>
        <taxon>Unionoidea</taxon>
        <taxon>Unionidae</taxon>
        <taxon>Ambleminae</taxon>
        <taxon>Lampsilini</taxon>
        <taxon>Potamilus</taxon>
    </lineage>
</organism>
<evidence type="ECO:0000313" key="2">
    <source>
        <dbReference type="EMBL" id="KAK3601138.1"/>
    </source>
</evidence>
<dbReference type="PANTHER" id="PTHR35972">
    <property type="entry name" value="SINGLE-PASS MEMBRANE AND COILED-COIL DOMAIN-CONTAINING PROTEIN 3"/>
    <property type="match status" value="1"/>
</dbReference>
<dbReference type="EMBL" id="JAEAOA010001187">
    <property type="protein sequence ID" value="KAK3601138.1"/>
    <property type="molecule type" value="Genomic_DNA"/>
</dbReference>
<keyword evidence="1" id="KW-0472">Membrane</keyword>
<keyword evidence="3" id="KW-1185">Reference proteome</keyword>
<reference evidence="2" key="1">
    <citation type="journal article" date="2021" name="Genome Biol. Evol.">
        <title>A High-Quality Reference Genome for a Parasitic Bivalve with Doubly Uniparental Inheritance (Bivalvia: Unionida).</title>
        <authorList>
            <person name="Smith C.H."/>
        </authorList>
    </citation>
    <scope>NUCLEOTIDE SEQUENCE</scope>
    <source>
        <strain evidence="2">CHS0354</strain>
    </source>
</reference>
<keyword evidence="1" id="KW-1133">Transmembrane helix</keyword>
<dbReference type="AlphaFoldDB" id="A0AAE0W3W6"/>
<feature type="transmembrane region" description="Helical" evidence="1">
    <location>
        <begin position="165"/>
        <end position="189"/>
    </location>
</feature>
<proteinExistence type="predicted"/>
<feature type="transmembrane region" description="Helical" evidence="1">
    <location>
        <begin position="139"/>
        <end position="159"/>
    </location>
</feature>
<dbReference type="Proteomes" id="UP001195483">
    <property type="component" value="Unassembled WGS sequence"/>
</dbReference>
<dbReference type="InterPro" id="IPR040004">
    <property type="entry name" value="SMCO3"/>
</dbReference>
<dbReference type="PANTHER" id="PTHR35972:SF1">
    <property type="entry name" value="SINGLE-PASS MEMBRANE AND COILED-COIL DOMAIN-CONTAINING PROTEIN 3"/>
    <property type="match status" value="1"/>
</dbReference>
<gene>
    <name evidence="2" type="ORF">CHS0354_019132</name>
</gene>
<protein>
    <submittedName>
        <fullName evidence="2">Uncharacterized protein</fullName>
    </submittedName>
</protein>
<evidence type="ECO:0000256" key="1">
    <source>
        <dbReference type="SAM" id="Phobius"/>
    </source>
</evidence>
<accession>A0AAE0W3W6</accession>
<comment type="caution">
    <text evidence="2">The sequence shown here is derived from an EMBL/GenBank/DDBJ whole genome shotgun (WGS) entry which is preliminary data.</text>
</comment>
<reference evidence="2" key="2">
    <citation type="journal article" date="2021" name="Genome Biol. Evol.">
        <title>Developing a high-quality reference genome for a parasitic bivalve with doubly uniparental inheritance (Bivalvia: Unionida).</title>
        <authorList>
            <person name="Smith C.H."/>
        </authorList>
    </citation>
    <scope>NUCLEOTIDE SEQUENCE</scope>
    <source>
        <strain evidence="2">CHS0354</strain>
        <tissue evidence="2">Mantle</tissue>
    </source>
</reference>
<keyword evidence="1" id="KW-0812">Transmembrane</keyword>
<name>A0AAE0W3W6_9BIVA</name>